<gene>
    <name evidence="1" type="ORF">DFR42_103454</name>
</gene>
<proteinExistence type="predicted"/>
<dbReference type="Proteomes" id="UP000247792">
    <property type="component" value="Unassembled WGS sequence"/>
</dbReference>
<name>A0A318J7Y5_9BURK</name>
<keyword evidence="2" id="KW-1185">Reference proteome</keyword>
<organism evidence="1 2">
    <name type="scientific">Undibacterium pigrum</name>
    <dbReference type="NCBI Taxonomy" id="401470"/>
    <lineage>
        <taxon>Bacteria</taxon>
        <taxon>Pseudomonadati</taxon>
        <taxon>Pseudomonadota</taxon>
        <taxon>Betaproteobacteria</taxon>
        <taxon>Burkholderiales</taxon>
        <taxon>Oxalobacteraceae</taxon>
        <taxon>Undibacterium</taxon>
    </lineage>
</organism>
<comment type="caution">
    <text evidence="1">The sequence shown here is derived from an EMBL/GenBank/DDBJ whole genome shotgun (WGS) entry which is preliminary data.</text>
</comment>
<dbReference type="AlphaFoldDB" id="A0A318J7Y5"/>
<accession>A0A318J7Y5</accession>
<sequence length="54" mass="6690">MRWFSLDDFSLLPYITKRIDNVDDYLLKVRGKRLKQQFKRIVHAMELGDQLWEY</sequence>
<evidence type="ECO:0000313" key="2">
    <source>
        <dbReference type="Proteomes" id="UP000247792"/>
    </source>
</evidence>
<dbReference type="EMBL" id="QJKB01000003">
    <property type="protein sequence ID" value="PXX44185.1"/>
    <property type="molecule type" value="Genomic_DNA"/>
</dbReference>
<protein>
    <submittedName>
        <fullName evidence="1">Uncharacterized protein</fullName>
    </submittedName>
</protein>
<evidence type="ECO:0000313" key="1">
    <source>
        <dbReference type="EMBL" id="PXX44185.1"/>
    </source>
</evidence>
<reference evidence="1 2" key="1">
    <citation type="submission" date="2018-05" db="EMBL/GenBank/DDBJ databases">
        <title>Genomic Encyclopedia of Type Strains, Phase IV (KMG-IV): sequencing the most valuable type-strain genomes for metagenomic binning, comparative biology and taxonomic classification.</title>
        <authorList>
            <person name="Goeker M."/>
        </authorList>
    </citation>
    <scope>NUCLEOTIDE SEQUENCE [LARGE SCALE GENOMIC DNA]</scope>
    <source>
        <strain evidence="1 2">DSM 19792</strain>
    </source>
</reference>